<dbReference type="GO" id="GO:0006096">
    <property type="term" value="P:glycolytic process"/>
    <property type="evidence" value="ECO:0007669"/>
    <property type="project" value="UniProtKB-UniPathway"/>
</dbReference>
<evidence type="ECO:0000256" key="6">
    <source>
        <dbReference type="ARBA" id="ARBA00031125"/>
    </source>
</evidence>
<evidence type="ECO:0000256" key="7">
    <source>
        <dbReference type="ARBA" id="ARBA00032132"/>
    </source>
</evidence>
<evidence type="ECO:0000259" key="8">
    <source>
        <dbReference type="SMART" id="SM01192"/>
    </source>
</evidence>
<comment type="pathway">
    <text evidence="1">Carbohydrate degradation; glycolysis; pyruvate from D-glyceraldehyde 3-phosphate: step 4/5.</text>
</comment>
<evidence type="ECO:0000313" key="10">
    <source>
        <dbReference type="Proteomes" id="UP000291000"/>
    </source>
</evidence>
<dbReference type="InterPro" id="IPR020810">
    <property type="entry name" value="Enolase_C"/>
</dbReference>
<evidence type="ECO:0000256" key="4">
    <source>
        <dbReference type="ARBA" id="ARBA00023152"/>
    </source>
</evidence>
<dbReference type="Pfam" id="PF00113">
    <property type="entry name" value="Enolase_C"/>
    <property type="match status" value="2"/>
</dbReference>
<dbReference type="GO" id="GO:0004634">
    <property type="term" value="F:phosphopyruvate hydratase activity"/>
    <property type="evidence" value="ECO:0007669"/>
    <property type="project" value="UniProtKB-EC"/>
</dbReference>
<dbReference type="Proteomes" id="UP000291000">
    <property type="component" value="Chromosome 17"/>
</dbReference>
<protein>
    <recommendedName>
        <fullName evidence="3">phosphopyruvate hydratase</fullName>
        <ecNumber evidence="3">4.2.1.11</ecNumber>
    </recommendedName>
    <alternativeName>
        <fullName evidence="6">2-phospho-D-glycerate hydro-lyase</fullName>
    </alternativeName>
    <alternativeName>
        <fullName evidence="7">2-phosphoglycerate dehydratase</fullName>
    </alternativeName>
</protein>
<dbReference type="AlphaFoldDB" id="A0A452FRP3"/>
<evidence type="ECO:0000256" key="1">
    <source>
        <dbReference type="ARBA" id="ARBA00005031"/>
    </source>
</evidence>
<dbReference type="Ensembl" id="ENSCHIT00000034812.1">
    <property type="protein sequence ID" value="ENSCHIP00000026945.1"/>
    <property type="gene ID" value="ENSCHIG00000023086.1"/>
</dbReference>
<evidence type="ECO:0000256" key="3">
    <source>
        <dbReference type="ARBA" id="ARBA00012058"/>
    </source>
</evidence>
<dbReference type="GO" id="GO:0000015">
    <property type="term" value="C:phosphopyruvate hydratase complex"/>
    <property type="evidence" value="ECO:0007669"/>
    <property type="project" value="InterPro"/>
</dbReference>
<dbReference type="PANTHER" id="PTHR11902:SF1">
    <property type="entry name" value="ENOLASE"/>
    <property type="match status" value="1"/>
</dbReference>
<dbReference type="InterPro" id="IPR036849">
    <property type="entry name" value="Enolase-like_C_sf"/>
</dbReference>
<evidence type="ECO:0000256" key="5">
    <source>
        <dbReference type="ARBA" id="ARBA00023239"/>
    </source>
</evidence>
<proteinExistence type="inferred from homology"/>
<dbReference type="EMBL" id="LWLT01000018">
    <property type="status" value="NOT_ANNOTATED_CDS"/>
    <property type="molecule type" value="Genomic_DNA"/>
</dbReference>
<feature type="domain" description="Enolase C-terminal TIM barrel" evidence="8">
    <location>
        <begin position="34"/>
        <end position="277"/>
    </location>
</feature>
<accession>A0A452FRP3</accession>
<dbReference type="OMA" id="SHRRYLM"/>
<keyword evidence="5" id="KW-0456">Lyase</keyword>
<dbReference type="PANTHER" id="PTHR11902">
    <property type="entry name" value="ENOLASE"/>
    <property type="match status" value="1"/>
</dbReference>
<reference evidence="9" key="2">
    <citation type="submission" date="2025-08" db="UniProtKB">
        <authorList>
            <consortium name="Ensembl"/>
        </authorList>
    </citation>
    <scope>IDENTIFICATION</scope>
</reference>
<evidence type="ECO:0000256" key="2">
    <source>
        <dbReference type="ARBA" id="ARBA00009604"/>
    </source>
</evidence>
<sequence>ANLIWGGTLAVCKARILRRGFLRPHIADMADNLKVILSVPAFSVISGGSHTGNKLATQEFLILSFGGTNFREATCIGAEVYHNLKNINKKKYGKDAANVGGEGKFDSWYTHEVVIGTDLTASQFFRSGKYDLDVKSPSDPYKSFIKNYPVVSIKDLFNQNNWENWQTFAARTGIQVVGNDLSVTSLKQISKAVVEKSCNCLLLKPCLFGVCQAAQCNRWGVMVSHNSGETEGVFIANLVVETSTGQIKTDIPLLDNQILITAEELGSKVKFNNWLCNPL</sequence>
<dbReference type="EC" id="4.2.1.11" evidence="3"/>
<organism evidence="9 10">
    <name type="scientific">Capra hircus</name>
    <name type="common">Goat</name>
    <dbReference type="NCBI Taxonomy" id="9925"/>
    <lineage>
        <taxon>Eukaryota</taxon>
        <taxon>Metazoa</taxon>
        <taxon>Chordata</taxon>
        <taxon>Craniata</taxon>
        <taxon>Vertebrata</taxon>
        <taxon>Euteleostomi</taxon>
        <taxon>Mammalia</taxon>
        <taxon>Eutheria</taxon>
        <taxon>Laurasiatheria</taxon>
        <taxon>Artiodactyla</taxon>
        <taxon>Ruminantia</taxon>
        <taxon>Pecora</taxon>
        <taxon>Bovidae</taxon>
        <taxon>Caprinae</taxon>
        <taxon>Capra</taxon>
    </lineage>
</organism>
<dbReference type="STRING" id="9925.ENSCHIP00000026945"/>
<name>A0A452FRP3_CAPHI</name>
<evidence type="ECO:0000313" key="9">
    <source>
        <dbReference type="Ensembl" id="ENSCHIP00000026945.1"/>
    </source>
</evidence>
<dbReference type="Gene3D" id="3.20.20.120">
    <property type="entry name" value="Enolase-like C-terminal domain"/>
    <property type="match status" value="2"/>
</dbReference>
<comment type="similarity">
    <text evidence="2">Belongs to the enolase family.</text>
</comment>
<reference evidence="9" key="3">
    <citation type="submission" date="2025-09" db="UniProtKB">
        <authorList>
            <consortium name="Ensembl"/>
        </authorList>
    </citation>
    <scope>IDENTIFICATION</scope>
</reference>
<dbReference type="SMART" id="SM01192">
    <property type="entry name" value="Enolase_C"/>
    <property type="match status" value="1"/>
</dbReference>
<reference evidence="9 10" key="1">
    <citation type="submission" date="2016-04" db="EMBL/GenBank/DDBJ databases">
        <title>Polished mammalian reference genomes with single-molecule sequencing and chromosome conformation capture applied to the Capra hircus genome.</title>
        <authorList>
            <person name="Bickhart D.M."/>
            <person name="Koren S."/>
            <person name="Rosen B."/>
            <person name="Hastie A."/>
            <person name="Liachko I."/>
            <person name="Sullivan S.T."/>
            <person name="Burton J."/>
            <person name="Sayre B.L."/>
            <person name="Huson H.J."/>
            <person name="Lee J."/>
            <person name="Lam E."/>
            <person name="Kelley C.M."/>
            <person name="Hutchison J.L."/>
            <person name="Zhou Y."/>
            <person name="Sun J."/>
            <person name="Crisa A."/>
            <person name="Schwartz J.C."/>
            <person name="Hammond J.A."/>
            <person name="Schroeder S.G."/>
            <person name="Liu G.E."/>
            <person name="Dunham M."/>
            <person name="Shendure J."/>
            <person name="Sonstegard T.S."/>
            <person name="Phillippy A.M."/>
            <person name="Van Tassell C.P."/>
            <person name="Smith T.P."/>
        </authorList>
    </citation>
    <scope>NUCLEOTIDE SEQUENCE [LARGE SCALE GENOMIC DNA]</scope>
</reference>
<dbReference type="InterPro" id="IPR000941">
    <property type="entry name" value="Enolase"/>
</dbReference>
<keyword evidence="4" id="KW-0324">Glycolysis</keyword>
<dbReference type="GO" id="GO:0000287">
    <property type="term" value="F:magnesium ion binding"/>
    <property type="evidence" value="ECO:0007669"/>
    <property type="project" value="InterPro"/>
</dbReference>
<dbReference type="GeneTree" id="ENSGT00950000182805"/>
<dbReference type="UniPathway" id="UPA00109">
    <property type="reaction ID" value="UER00187"/>
</dbReference>
<keyword evidence="10" id="KW-1185">Reference proteome</keyword>
<dbReference type="SUPFAM" id="SSF51604">
    <property type="entry name" value="Enolase C-terminal domain-like"/>
    <property type="match status" value="1"/>
</dbReference>